<keyword evidence="3" id="KW-0964">Secreted</keyword>
<keyword evidence="8" id="KW-1185">Reference proteome</keyword>
<dbReference type="Gene3D" id="3.40.50.1820">
    <property type="entry name" value="alpha/beta hydrolase"/>
    <property type="match status" value="1"/>
</dbReference>
<dbReference type="InterPro" id="IPR013818">
    <property type="entry name" value="Lipase"/>
</dbReference>
<dbReference type="InterPro" id="IPR029058">
    <property type="entry name" value="AB_hydrolase_fold"/>
</dbReference>
<dbReference type="GO" id="GO:0017171">
    <property type="term" value="F:serine hydrolase activity"/>
    <property type="evidence" value="ECO:0007669"/>
    <property type="project" value="TreeGrafter"/>
</dbReference>
<organism evidence="7 8">
    <name type="scientific">Polypedilum vanderplanki</name>
    <name type="common">Sleeping chironomid midge</name>
    <dbReference type="NCBI Taxonomy" id="319348"/>
    <lineage>
        <taxon>Eukaryota</taxon>
        <taxon>Metazoa</taxon>
        <taxon>Ecdysozoa</taxon>
        <taxon>Arthropoda</taxon>
        <taxon>Hexapoda</taxon>
        <taxon>Insecta</taxon>
        <taxon>Pterygota</taxon>
        <taxon>Neoptera</taxon>
        <taxon>Endopterygota</taxon>
        <taxon>Diptera</taxon>
        <taxon>Nematocera</taxon>
        <taxon>Chironomoidea</taxon>
        <taxon>Chironomidae</taxon>
        <taxon>Chironominae</taxon>
        <taxon>Polypedilum</taxon>
        <taxon>Polypedilum</taxon>
    </lineage>
</organism>
<dbReference type="GO" id="GO:0016042">
    <property type="term" value="P:lipid catabolic process"/>
    <property type="evidence" value="ECO:0007669"/>
    <property type="project" value="TreeGrafter"/>
</dbReference>
<keyword evidence="5" id="KW-0732">Signal</keyword>
<dbReference type="SUPFAM" id="SSF53474">
    <property type="entry name" value="alpha/beta-Hydrolases"/>
    <property type="match status" value="1"/>
</dbReference>
<feature type="signal peptide" evidence="5">
    <location>
        <begin position="1"/>
        <end position="20"/>
    </location>
</feature>
<comment type="subcellular location">
    <subcellularLocation>
        <location evidence="1">Secreted</location>
    </subcellularLocation>
</comment>
<evidence type="ECO:0000259" key="6">
    <source>
        <dbReference type="Pfam" id="PF00151"/>
    </source>
</evidence>
<comment type="similarity">
    <text evidence="2 4">Belongs to the AB hydrolase superfamily. Lipase family.</text>
</comment>
<evidence type="ECO:0000313" key="8">
    <source>
        <dbReference type="Proteomes" id="UP001107558"/>
    </source>
</evidence>
<dbReference type="Pfam" id="PF00151">
    <property type="entry name" value="Lipase"/>
    <property type="match status" value="1"/>
</dbReference>
<dbReference type="PANTHER" id="PTHR11610:SF173">
    <property type="entry name" value="LIPASE DOMAIN-CONTAINING PROTEIN-RELATED"/>
    <property type="match status" value="1"/>
</dbReference>
<evidence type="ECO:0000256" key="2">
    <source>
        <dbReference type="ARBA" id="ARBA00010701"/>
    </source>
</evidence>
<evidence type="ECO:0000256" key="4">
    <source>
        <dbReference type="RuleBase" id="RU004262"/>
    </source>
</evidence>
<dbReference type="GO" id="GO:0005615">
    <property type="term" value="C:extracellular space"/>
    <property type="evidence" value="ECO:0007669"/>
    <property type="project" value="TreeGrafter"/>
</dbReference>
<evidence type="ECO:0000313" key="7">
    <source>
        <dbReference type="EMBL" id="KAG5667220.1"/>
    </source>
</evidence>
<protein>
    <recommendedName>
        <fullName evidence="6">Lipase domain-containing protein</fullName>
    </recommendedName>
</protein>
<dbReference type="PANTHER" id="PTHR11610">
    <property type="entry name" value="LIPASE"/>
    <property type="match status" value="1"/>
</dbReference>
<name>A0A9J6BBL5_POLVA</name>
<feature type="domain" description="Lipase" evidence="6">
    <location>
        <begin position="44"/>
        <end position="225"/>
    </location>
</feature>
<dbReference type="Proteomes" id="UP001107558">
    <property type="component" value="Chromosome 4"/>
</dbReference>
<dbReference type="EMBL" id="JADBJN010000004">
    <property type="protein sequence ID" value="KAG5667220.1"/>
    <property type="molecule type" value="Genomic_DNA"/>
</dbReference>
<accession>A0A9J6BBL5</accession>
<sequence>MKNFLSKILYLFIFLHQGQTLVIDGGIYFIFFGSNSSDYVNTTFNYDFASLKNTNYFNMSKPTAIVNHGWIHNIHTSFYVALAEAYLSRGDFNYIAIDWSKYSRDINYADLPPTFNDQAALIVSILIQMQTAGFNLTTFHFIGHSFGAQIFGRVGYQLIQNYHFTPTRITGFDPAGPMFGNFNEWPTSPVALLYPSLNKLNAKFVDIIHTDRYKIGEDYSAGHMDMSFLRQTYWSLINQLQHFFCPIHRLNIQKFSLTYCFFLKFFYLMILDKLVLARGFFFCKEKSNQIFVWVLGYEYRTVFLDSVCIIGF</sequence>
<feature type="chain" id="PRO_5039889767" description="Lipase domain-containing protein" evidence="5">
    <location>
        <begin position="21"/>
        <end position="312"/>
    </location>
</feature>
<comment type="caution">
    <text evidence="7">The sequence shown here is derived from an EMBL/GenBank/DDBJ whole genome shotgun (WGS) entry which is preliminary data.</text>
</comment>
<proteinExistence type="inferred from homology"/>
<evidence type="ECO:0000256" key="3">
    <source>
        <dbReference type="ARBA" id="ARBA00022525"/>
    </source>
</evidence>
<evidence type="ECO:0000256" key="1">
    <source>
        <dbReference type="ARBA" id="ARBA00004613"/>
    </source>
</evidence>
<gene>
    <name evidence="7" type="ORF">PVAND_015211</name>
</gene>
<dbReference type="OrthoDB" id="199913at2759"/>
<dbReference type="AlphaFoldDB" id="A0A9J6BBL5"/>
<evidence type="ECO:0000256" key="5">
    <source>
        <dbReference type="SAM" id="SignalP"/>
    </source>
</evidence>
<reference evidence="7" key="1">
    <citation type="submission" date="2021-03" db="EMBL/GenBank/DDBJ databases">
        <title>Chromosome level genome of the anhydrobiotic midge Polypedilum vanderplanki.</title>
        <authorList>
            <person name="Yoshida Y."/>
            <person name="Kikawada T."/>
            <person name="Gusev O."/>
        </authorList>
    </citation>
    <scope>NUCLEOTIDE SEQUENCE</scope>
    <source>
        <strain evidence="7">NIAS01</strain>
        <tissue evidence="7">Whole body or cell culture</tissue>
    </source>
</reference>
<dbReference type="GO" id="GO:0016298">
    <property type="term" value="F:lipase activity"/>
    <property type="evidence" value="ECO:0007669"/>
    <property type="project" value="InterPro"/>
</dbReference>
<dbReference type="InterPro" id="IPR000734">
    <property type="entry name" value="TAG_lipase"/>
</dbReference>